<evidence type="ECO:0000256" key="8">
    <source>
        <dbReference type="SAM" id="Phobius"/>
    </source>
</evidence>
<comment type="similarity">
    <text evidence="2">Belongs to the CpsC/CapA family.</text>
</comment>
<protein>
    <submittedName>
        <fullName evidence="10">Wzz/FepE/Etk N-terminal domain-containing protein</fullName>
    </submittedName>
</protein>
<keyword evidence="6 8" id="KW-0472">Membrane</keyword>
<evidence type="ECO:0000256" key="7">
    <source>
        <dbReference type="SAM" id="MobiDB-lite"/>
    </source>
</evidence>
<keyword evidence="11" id="KW-1185">Reference proteome</keyword>
<feature type="region of interest" description="Disordered" evidence="7">
    <location>
        <begin position="215"/>
        <end position="239"/>
    </location>
</feature>
<evidence type="ECO:0000256" key="5">
    <source>
        <dbReference type="ARBA" id="ARBA00022989"/>
    </source>
</evidence>
<evidence type="ECO:0000256" key="4">
    <source>
        <dbReference type="ARBA" id="ARBA00022692"/>
    </source>
</evidence>
<proteinExistence type="inferred from homology"/>
<sequence length="239" mass="26549">MEIDLRKYYKMLRKRVWIIVVCALVFTIPAAVFTSDKYNPIYQASSEFMINNDGSQKQIDYGAISVIIGTPVIMDKVVQWFPDLNLTADQLNSSVDVSTVNDSKIIRITAQDSSYERAVKIANDVTQVIKSEIPKIMKVSGVTVLNAAQMKDNSQPINQNSHKYIKTVLLSFVVSIVVAVGIILLLDSLDDTLRSEVSIRSIFDKPTLAVVPKIKEKETGSPARRNLKVREASHASSSS</sequence>
<name>A0ABU5ZEY7_9BACL</name>
<dbReference type="PANTHER" id="PTHR32309">
    <property type="entry name" value="TYROSINE-PROTEIN KINASE"/>
    <property type="match status" value="1"/>
</dbReference>
<gene>
    <name evidence="10" type="ORF">VF724_03690</name>
</gene>
<evidence type="ECO:0000259" key="9">
    <source>
        <dbReference type="Pfam" id="PF02706"/>
    </source>
</evidence>
<organism evidence="10 11">
    <name type="scientific">Ferviditalea candida</name>
    <dbReference type="NCBI Taxonomy" id="3108399"/>
    <lineage>
        <taxon>Bacteria</taxon>
        <taxon>Bacillati</taxon>
        <taxon>Bacillota</taxon>
        <taxon>Bacilli</taxon>
        <taxon>Bacillales</taxon>
        <taxon>Paenibacillaceae</taxon>
        <taxon>Ferviditalea</taxon>
    </lineage>
</organism>
<keyword evidence="5 8" id="KW-1133">Transmembrane helix</keyword>
<reference evidence="10" key="1">
    <citation type="submission" date="2023-12" db="EMBL/GenBank/DDBJ databases">
        <title>Fervidustalea candida gen. nov., sp. nov., a novel member of the family Paenibacillaceae isolated from a geothermal area.</title>
        <authorList>
            <person name="Li W.-J."/>
            <person name="Jiao J.-Y."/>
            <person name="Chen Y."/>
        </authorList>
    </citation>
    <scope>NUCLEOTIDE SEQUENCE</scope>
    <source>
        <strain evidence="10">SYSU GA230002</strain>
    </source>
</reference>
<comment type="subcellular location">
    <subcellularLocation>
        <location evidence="1">Cell membrane</location>
        <topology evidence="1">Multi-pass membrane protein</topology>
    </subcellularLocation>
</comment>
<feature type="domain" description="Polysaccharide chain length determinant N-terminal" evidence="9">
    <location>
        <begin position="2"/>
        <end position="47"/>
    </location>
</feature>
<dbReference type="InterPro" id="IPR050445">
    <property type="entry name" value="Bact_polysacc_biosynth/exp"/>
</dbReference>
<feature type="transmembrane region" description="Helical" evidence="8">
    <location>
        <begin position="164"/>
        <end position="186"/>
    </location>
</feature>
<dbReference type="Pfam" id="PF02706">
    <property type="entry name" value="Wzz"/>
    <property type="match status" value="1"/>
</dbReference>
<dbReference type="Proteomes" id="UP001310386">
    <property type="component" value="Unassembled WGS sequence"/>
</dbReference>
<evidence type="ECO:0000256" key="3">
    <source>
        <dbReference type="ARBA" id="ARBA00022475"/>
    </source>
</evidence>
<evidence type="ECO:0000256" key="6">
    <source>
        <dbReference type="ARBA" id="ARBA00023136"/>
    </source>
</evidence>
<dbReference type="RefSeq" id="WP_371752876.1">
    <property type="nucleotide sequence ID" value="NZ_JAYJLD010000004.1"/>
</dbReference>
<keyword evidence="4 8" id="KW-0812">Transmembrane</keyword>
<evidence type="ECO:0000313" key="10">
    <source>
        <dbReference type="EMBL" id="MEB3100758.1"/>
    </source>
</evidence>
<accession>A0ABU5ZEY7</accession>
<keyword evidence="3" id="KW-1003">Cell membrane</keyword>
<evidence type="ECO:0000256" key="1">
    <source>
        <dbReference type="ARBA" id="ARBA00004651"/>
    </source>
</evidence>
<dbReference type="PANTHER" id="PTHR32309:SF13">
    <property type="entry name" value="FERRIC ENTEROBACTIN TRANSPORT PROTEIN FEPE"/>
    <property type="match status" value="1"/>
</dbReference>
<dbReference type="EMBL" id="JAYJLD010000004">
    <property type="protein sequence ID" value="MEB3100758.1"/>
    <property type="molecule type" value="Genomic_DNA"/>
</dbReference>
<comment type="caution">
    <text evidence="10">The sequence shown here is derived from an EMBL/GenBank/DDBJ whole genome shotgun (WGS) entry which is preliminary data.</text>
</comment>
<dbReference type="InterPro" id="IPR003856">
    <property type="entry name" value="LPS_length_determ_N"/>
</dbReference>
<evidence type="ECO:0000256" key="2">
    <source>
        <dbReference type="ARBA" id="ARBA00006683"/>
    </source>
</evidence>
<evidence type="ECO:0000313" key="11">
    <source>
        <dbReference type="Proteomes" id="UP001310386"/>
    </source>
</evidence>